<dbReference type="AlphaFoldDB" id="A0AAA9SFD8"/>
<evidence type="ECO:0000313" key="2">
    <source>
        <dbReference type="Proteomes" id="UP000009136"/>
    </source>
</evidence>
<sequence>VQVAFAEVLCRCLGKSRTTQPGRLSPSTGETDNSGSRPLACICHRKTPSLIFPARLCCPQDFSGKNSRVGCHFFLQGIFPTKGLNPCLLRFLHCRWILYRIIPSAEDPSQDIVERNVRIIVPLNSRENISDPTSPMRTKFVYHLSDLCKKCDTTEVELEDQVVTASQSNICDSDAETCYTYDRNKCYTNRVKLSYRGQTKMVETALTPDSCYPD</sequence>
<evidence type="ECO:0007829" key="3">
    <source>
        <dbReference type="PeptideAtlas" id="A0AAA9SFD8"/>
    </source>
</evidence>
<dbReference type="PANTHER" id="PTHR10070:SF2">
    <property type="entry name" value="IMMUNOGLOBULIN J CHAIN"/>
    <property type="match status" value="1"/>
</dbReference>
<dbReference type="Ensembl" id="ENSBTAT00000123144.1">
    <property type="protein sequence ID" value="ENSBTAP00000082577.1"/>
    <property type="gene ID" value="ENSBTAG00000018531.8"/>
</dbReference>
<dbReference type="Proteomes" id="UP000009136">
    <property type="component" value="Chromosome 6"/>
</dbReference>
<reference evidence="1" key="3">
    <citation type="submission" date="2025-09" db="UniProtKB">
        <authorList>
            <consortium name="Ensembl"/>
        </authorList>
    </citation>
    <scope>IDENTIFICATION</scope>
    <source>
        <strain evidence="1">Hereford</strain>
    </source>
</reference>
<keyword evidence="2" id="KW-1185">Reference proteome</keyword>
<keyword evidence="3" id="KW-1267">Proteomics identification</keyword>
<gene>
    <name evidence="1" type="primary">JCHAIN</name>
</gene>
<proteinExistence type="evidence at protein level"/>
<evidence type="ECO:0000313" key="1">
    <source>
        <dbReference type="Ensembl" id="ENSBTAP00000082577.1"/>
    </source>
</evidence>
<organism evidence="1 2">
    <name type="scientific">Bos taurus</name>
    <name type="common">Bovine</name>
    <dbReference type="NCBI Taxonomy" id="9913"/>
    <lineage>
        <taxon>Eukaryota</taxon>
        <taxon>Metazoa</taxon>
        <taxon>Chordata</taxon>
        <taxon>Craniata</taxon>
        <taxon>Vertebrata</taxon>
        <taxon>Euteleostomi</taxon>
        <taxon>Mammalia</taxon>
        <taxon>Eutheria</taxon>
        <taxon>Laurasiatheria</taxon>
        <taxon>Artiodactyla</taxon>
        <taxon>Ruminantia</taxon>
        <taxon>Pecora</taxon>
        <taxon>Bovidae</taxon>
        <taxon>Bovinae</taxon>
        <taxon>Bos</taxon>
    </lineage>
</organism>
<protein>
    <submittedName>
        <fullName evidence="1">Joining chain of multimeric IgA and IgM</fullName>
    </submittedName>
</protein>
<dbReference type="GeneTree" id="ENSGT00390000012791"/>
<reference evidence="1" key="1">
    <citation type="submission" date="2018-03" db="EMBL/GenBank/DDBJ databases">
        <title>ARS-UCD1.2.</title>
        <authorList>
            <person name="Rosen B.D."/>
            <person name="Bickhart D.M."/>
            <person name="Koren S."/>
            <person name="Schnabel R.D."/>
            <person name="Hall R."/>
            <person name="Zimin A."/>
            <person name="Dreischer C."/>
            <person name="Schultheiss S."/>
            <person name="Schroeder S.G."/>
            <person name="Elsik C.G."/>
            <person name="Couldrey C."/>
            <person name="Liu G.E."/>
            <person name="Van Tassell C.P."/>
            <person name="Phillippy A.M."/>
            <person name="Smith T.P.L."/>
            <person name="Medrano J.F."/>
        </authorList>
    </citation>
    <scope>NUCLEOTIDE SEQUENCE [LARGE SCALE GENOMIC DNA]</scope>
    <source>
        <strain evidence="1">Hereford</strain>
    </source>
</reference>
<accession>A0AAA9SFD8</accession>
<dbReference type="PANTHER" id="PTHR10070">
    <property type="entry name" value="IMMUNOGLOBULIN J CHAIN"/>
    <property type="match status" value="1"/>
</dbReference>
<dbReference type="Pfam" id="PF15097">
    <property type="entry name" value="Ig_J_chain"/>
    <property type="match status" value="1"/>
</dbReference>
<reference evidence="1" key="2">
    <citation type="submission" date="2025-08" db="UniProtKB">
        <authorList>
            <consortium name="Ensembl"/>
        </authorList>
    </citation>
    <scope>IDENTIFICATION</scope>
    <source>
        <strain evidence="1">Hereford</strain>
    </source>
</reference>
<name>A0AAA9SFD8_BOVIN</name>
<dbReference type="InterPro" id="IPR024110">
    <property type="entry name" value="Ig_J"/>
</dbReference>